<sequence length="75" mass="8231">MECLRLVPARGGFCGGLAVCAGVGSEGLWRSLWMFGWINEGLEIRRSFPVDLCFVDLICVASHWKKNQGLLCLGS</sequence>
<evidence type="ECO:0000313" key="1">
    <source>
        <dbReference type="EMBL" id="MQM05363.1"/>
    </source>
</evidence>
<accession>A0A843W2P1</accession>
<name>A0A843W2P1_COLES</name>
<dbReference type="EMBL" id="NMUH01003399">
    <property type="protein sequence ID" value="MQM05363.1"/>
    <property type="molecule type" value="Genomic_DNA"/>
</dbReference>
<dbReference type="Proteomes" id="UP000652761">
    <property type="component" value="Unassembled WGS sequence"/>
</dbReference>
<organism evidence="1 2">
    <name type="scientific">Colocasia esculenta</name>
    <name type="common">Wild taro</name>
    <name type="synonym">Arum esculentum</name>
    <dbReference type="NCBI Taxonomy" id="4460"/>
    <lineage>
        <taxon>Eukaryota</taxon>
        <taxon>Viridiplantae</taxon>
        <taxon>Streptophyta</taxon>
        <taxon>Embryophyta</taxon>
        <taxon>Tracheophyta</taxon>
        <taxon>Spermatophyta</taxon>
        <taxon>Magnoliopsida</taxon>
        <taxon>Liliopsida</taxon>
        <taxon>Araceae</taxon>
        <taxon>Aroideae</taxon>
        <taxon>Colocasieae</taxon>
        <taxon>Colocasia</taxon>
    </lineage>
</organism>
<dbReference type="AlphaFoldDB" id="A0A843W2P1"/>
<gene>
    <name evidence="1" type="ORF">Taro_038179</name>
</gene>
<reference evidence="1" key="1">
    <citation type="submission" date="2017-07" db="EMBL/GenBank/DDBJ databases">
        <title>Taro Niue Genome Assembly and Annotation.</title>
        <authorList>
            <person name="Atibalentja N."/>
            <person name="Keating K."/>
            <person name="Fields C.J."/>
        </authorList>
    </citation>
    <scope>NUCLEOTIDE SEQUENCE</scope>
    <source>
        <strain evidence="1">Niue_2</strain>
        <tissue evidence="1">Leaf</tissue>
    </source>
</reference>
<keyword evidence="2" id="KW-1185">Reference proteome</keyword>
<evidence type="ECO:0000313" key="2">
    <source>
        <dbReference type="Proteomes" id="UP000652761"/>
    </source>
</evidence>
<comment type="caution">
    <text evidence="1">The sequence shown here is derived from an EMBL/GenBank/DDBJ whole genome shotgun (WGS) entry which is preliminary data.</text>
</comment>
<protein>
    <submittedName>
        <fullName evidence="1">Uncharacterized protein</fullName>
    </submittedName>
</protein>
<proteinExistence type="predicted"/>